<dbReference type="AlphaFoldDB" id="A0A1M7LG41"/>
<evidence type="ECO:0000313" key="2">
    <source>
        <dbReference type="Proteomes" id="UP000183208"/>
    </source>
</evidence>
<accession>A0A1M7LG41</accession>
<dbReference type="EMBL" id="FNTI01000001">
    <property type="protein sequence ID" value="SEC14876.1"/>
    <property type="molecule type" value="Genomic_DNA"/>
</dbReference>
<proteinExistence type="predicted"/>
<gene>
    <name evidence="1" type="ORF">SAMN05444171_0760</name>
</gene>
<name>A0A1M7LG41_9BRAD</name>
<dbReference type="Proteomes" id="UP000183208">
    <property type="component" value="Unassembled WGS sequence"/>
</dbReference>
<protein>
    <submittedName>
        <fullName evidence="1">Uncharacterized protein</fullName>
    </submittedName>
</protein>
<evidence type="ECO:0000313" key="1">
    <source>
        <dbReference type="EMBL" id="SEC14876.1"/>
    </source>
</evidence>
<dbReference type="RefSeq" id="WP_074815737.1">
    <property type="nucleotide sequence ID" value="NZ_FNTI01000001.1"/>
</dbReference>
<organism evidence="1 2">
    <name type="scientific">Bradyrhizobium lablabi</name>
    <dbReference type="NCBI Taxonomy" id="722472"/>
    <lineage>
        <taxon>Bacteria</taxon>
        <taxon>Pseudomonadati</taxon>
        <taxon>Pseudomonadota</taxon>
        <taxon>Alphaproteobacteria</taxon>
        <taxon>Hyphomicrobiales</taxon>
        <taxon>Nitrobacteraceae</taxon>
        <taxon>Bradyrhizobium</taxon>
    </lineage>
</organism>
<sequence length="72" mass="8275">MIDENFALMRSHRNNIDRYHKLLKTSLSDLERQFIERRLAEEQSKLEAIVASTFPLTFKLPTSPWSAPASAG</sequence>
<dbReference type="OrthoDB" id="8240669at2"/>
<reference evidence="1 2" key="1">
    <citation type="submission" date="2016-10" db="EMBL/GenBank/DDBJ databases">
        <authorList>
            <person name="de Groot N.N."/>
        </authorList>
    </citation>
    <scope>NUCLEOTIDE SEQUENCE [LARGE SCALE GENOMIC DNA]</scope>
    <source>
        <strain evidence="1 2">GAS522</strain>
    </source>
</reference>